<dbReference type="EMBL" id="RWGY01000051">
    <property type="protein sequence ID" value="TVU05106.1"/>
    <property type="molecule type" value="Genomic_DNA"/>
</dbReference>
<proteinExistence type="predicted"/>
<name>A0A5J9T169_9POAL</name>
<comment type="caution">
    <text evidence="1">The sequence shown here is derived from an EMBL/GenBank/DDBJ whole genome shotgun (WGS) entry which is preliminary data.</text>
</comment>
<accession>A0A5J9T169</accession>
<dbReference type="Proteomes" id="UP000324897">
    <property type="component" value="Unassembled WGS sequence"/>
</dbReference>
<protein>
    <submittedName>
        <fullName evidence="1">Uncharacterized protein</fullName>
    </submittedName>
</protein>
<dbReference type="OrthoDB" id="720159at2759"/>
<evidence type="ECO:0000313" key="2">
    <source>
        <dbReference type="Proteomes" id="UP000324897"/>
    </source>
</evidence>
<organism evidence="1 2">
    <name type="scientific">Eragrostis curvula</name>
    <name type="common">weeping love grass</name>
    <dbReference type="NCBI Taxonomy" id="38414"/>
    <lineage>
        <taxon>Eukaryota</taxon>
        <taxon>Viridiplantae</taxon>
        <taxon>Streptophyta</taxon>
        <taxon>Embryophyta</taxon>
        <taxon>Tracheophyta</taxon>
        <taxon>Spermatophyta</taxon>
        <taxon>Magnoliopsida</taxon>
        <taxon>Liliopsida</taxon>
        <taxon>Poales</taxon>
        <taxon>Poaceae</taxon>
        <taxon>PACMAD clade</taxon>
        <taxon>Chloridoideae</taxon>
        <taxon>Eragrostideae</taxon>
        <taxon>Eragrostidinae</taxon>
        <taxon>Eragrostis</taxon>
    </lineage>
</organism>
<gene>
    <name evidence="1" type="ORF">EJB05_48257</name>
</gene>
<evidence type="ECO:0000313" key="1">
    <source>
        <dbReference type="EMBL" id="TVU05106.1"/>
    </source>
</evidence>
<keyword evidence="2" id="KW-1185">Reference proteome</keyword>
<sequence>MAGRFVLQQFSSGMSRSTNYLAARASASAMAAAPVVPLSSEAGLKTLSNVFHGAAVHPGTLLPNNHGIHGYGRGIKTLSNLFHGAAVRPDVVVPNNHGYAARYLNTLACSRAAAKSGWSPTRMPSTIINHKKSAFVNSVGSKHTFSSWKEMGAAWFAKKLDADDPAKVMTRVFWMCIFIAGCSLLPEEAGTSGHDSINSSGGCLACCNCWCHGPKPEVKRS</sequence>
<reference evidence="1 2" key="1">
    <citation type="journal article" date="2019" name="Sci. Rep.">
        <title>A high-quality genome of Eragrostis curvula grass provides insights into Poaceae evolution and supports new strategies to enhance forage quality.</title>
        <authorList>
            <person name="Carballo J."/>
            <person name="Santos B.A.C.M."/>
            <person name="Zappacosta D."/>
            <person name="Garbus I."/>
            <person name="Selva J.P."/>
            <person name="Gallo C.A."/>
            <person name="Diaz A."/>
            <person name="Albertini E."/>
            <person name="Caccamo M."/>
            <person name="Echenique V."/>
        </authorList>
    </citation>
    <scope>NUCLEOTIDE SEQUENCE [LARGE SCALE GENOMIC DNA]</scope>
    <source>
        <strain evidence="2">cv. Victoria</strain>
        <tissue evidence="1">Leaf</tissue>
    </source>
</reference>
<dbReference type="AlphaFoldDB" id="A0A5J9T169"/>
<dbReference type="Gramene" id="TVU05106">
    <property type="protein sequence ID" value="TVU05106"/>
    <property type="gene ID" value="EJB05_48257"/>
</dbReference>